<dbReference type="Proteomes" id="UP000290849">
    <property type="component" value="Unassembled WGS sequence"/>
</dbReference>
<keyword evidence="5 6" id="KW-0472">Membrane</keyword>
<evidence type="ECO:0000259" key="7">
    <source>
        <dbReference type="PROSITE" id="PS50850"/>
    </source>
</evidence>
<dbReference type="CDD" id="cd17324">
    <property type="entry name" value="MFS_NepI_like"/>
    <property type="match status" value="1"/>
</dbReference>
<dbReference type="Gene3D" id="1.20.1250.20">
    <property type="entry name" value="MFS general substrate transporter like domains"/>
    <property type="match status" value="1"/>
</dbReference>
<dbReference type="PANTHER" id="PTHR43124">
    <property type="entry name" value="PURINE EFFLUX PUMP PBUE"/>
    <property type="match status" value="1"/>
</dbReference>
<accession>A0A4Q1HLC4</accession>
<dbReference type="EMBL" id="PYAL01000002">
    <property type="protein sequence ID" value="RXN91237.1"/>
    <property type="molecule type" value="Genomic_DNA"/>
</dbReference>
<feature type="transmembrane region" description="Helical" evidence="6">
    <location>
        <begin position="302"/>
        <end position="320"/>
    </location>
</feature>
<keyword evidence="9" id="KW-1185">Reference proteome</keyword>
<evidence type="ECO:0000256" key="1">
    <source>
        <dbReference type="ARBA" id="ARBA00004651"/>
    </source>
</evidence>
<dbReference type="InterPro" id="IPR011701">
    <property type="entry name" value="MFS"/>
</dbReference>
<feature type="transmembrane region" description="Helical" evidence="6">
    <location>
        <begin position="273"/>
        <end position="295"/>
    </location>
</feature>
<dbReference type="Pfam" id="PF07690">
    <property type="entry name" value="MFS_1"/>
    <property type="match status" value="1"/>
</dbReference>
<evidence type="ECO:0000256" key="6">
    <source>
        <dbReference type="SAM" id="Phobius"/>
    </source>
</evidence>
<keyword evidence="2" id="KW-1003">Cell membrane</keyword>
<dbReference type="GO" id="GO:0022857">
    <property type="term" value="F:transmembrane transporter activity"/>
    <property type="evidence" value="ECO:0007669"/>
    <property type="project" value="InterPro"/>
</dbReference>
<organism evidence="8 9">
    <name type="scientific">Achromobacter aloeverae</name>
    <dbReference type="NCBI Taxonomy" id="1750518"/>
    <lineage>
        <taxon>Bacteria</taxon>
        <taxon>Pseudomonadati</taxon>
        <taxon>Pseudomonadota</taxon>
        <taxon>Betaproteobacteria</taxon>
        <taxon>Burkholderiales</taxon>
        <taxon>Alcaligenaceae</taxon>
        <taxon>Achromobacter</taxon>
    </lineage>
</organism>
<feature type="transmembrane region" description="Helical" evidence="6">
    <location>
        <begin position="154"/>
        <end position="176"/>
    </location>
</feature>
<reference evidence="8 9" key="1">
    <citation type="journal article" date="2017" name="Int. J. Syst. Evol. Microbiol.">
        <title>Achromobacter aloeverae sp. nov., isolated from the root of Aloe vera (L.) Burm.f.</title>
        <authorList>
            <person name="Kuncharoen N."/>
            <person name="Muramatsu Y."/>
            <person name="Shibata C."/>
            <person name="Kamakura Y."/>
            <person name="Nakagawa Y."/>
            <person name="Tanasupawat S."/>
        </authorList>
    </citation>
    <scope>NUCLEOTIDE SEQUENCE [LARGE SCALE GENOMIC DNA]</scope>
    <source>
        <strain evidence="8 9">AVA-1</strain>
    </source>
</reference>
<sequence>MPSNTPSGAAAAASCPRLSLSTASSPNWAGLFALMLASFATTANETVPAGLLPQLAAGLGVSEAWAGQLVTLCALGAGLGAVPLATGLRHWPRRRVLVLALGGFFLCNAITALSTHFLLTLAARLVVGAAAGLAWSVIAPYARRLAPPAQQGRALAVAMLGLPLALALGVPLAAWLGQLVGWRWVFGGLSGLALLLAVWLLAAVPDAVDTVDAGRQSRPASASQAPRPRLGQVLALPGVRPVLAVVLLWVLAHYTLYTYIAPFLAAAGQADRLGAVLSTFGLCTLAGLWLVGWLVDRHLRGLVLASLGLFAGIAAAYGAWGTSWPVIAAGAALWGLSFSGAPTLLQTALGDAAGEHESVAQSMLVTVFNLAFAGSGVLGGALLATVGATALPWMPVALAAAAWGTAFLARRHGFRGGRR</sequence>
<evidence type="ECO:0000313" key="8">
    <source>
        <dbReference type="EMBL" id="RXN91237.1"/>
    </source>
</evidence>
<dbReference type="InterPro" id="IPR020846">
    <property type="entry name" value="MFS_dom"/>
</dbReference>
<comment type="subcellular location">
    <subcellularLocation>
        <location evidence="1">Cell membrane</location>
        <topology evidence="1">Multi-pass membrane protein</topology>
    </subcellularLocation>
</comment>
<feature type="transmembrane region" description="Helical" evidence="6">
    <location>
        <begin position="121"/>
        <end position="142"/>
    </location>
</feature>
<keyword evidence="4 6" id="KW-1133">Transmembrane helix</keyword>
<feature type="transmembrane region" description="Helical" evidence="6">
    <location>
        <begin position="390"/>
        <end position="409"/>
    </location>
</feature>
<feature type="transmembrane region" description="Helical" evidence="6">
    <location>
        <begin position="362"/>
        <end position="384"/>
    </location>
</feature>
<dbReference type="AlphaFoldDB" id="A0A4Q1HLC4"/>
<dbReference type="InterPro" id="IPR050189">
    <property type="entry name" value="MFS_Efflux_Transporters"/>
</dbReference>
<feature type="transmembrane region" description="Helical" evidence="6">
    <location>
        <begin position="64"/>
        <end position="84"/>
    </location>
</feature>
<keyword evidence="3 6" id="KW-0812">Transmembrane</keyword>
<dbReference type="PANTHER" id="PTHR43124:SF3">
    <property type="entry name" value="CHLORAMPHENICOL EFFLUX PUMP RV0191"/>
    <property type="match status" value="1"/>
</dbReference>
<evidence type="ECO:0000256" key="5">
    <source>
        <dbReference type="ARBA" id="ARBA00023136"/>
    </source>
</evidence>
<dbReference type="GO" id="GO:0005886">
    <property type="term" value="C:plasma membrane"/>
    <property type="evidence" value="ECO:0007669"/>
    <property type="project" value="UniProtKB-SubCell"/>
</dbReference>
<evidence type="ECO:0000256" key="4">
    <source>
        <dbReference type="ARBA" id="ARBA00022989"/>
    </source>
</evidence>
<feature type="transmembrane region" description="Helical" evidence="6">
    <location>
        <begin position="96"/>
        <end position="115"/>
    </location>
</feature>
<evidence type="ECO:0000313" key="9">
    <source>
        <dbReference type="Proteomes" id="UP000290849"/>
    </source>
</evidence>
<evidence type="ECO:0000256" key="3">
    <source>
        <dbReference type="ARBA" id="ARBA00022692"/>
    </source>
</evidence>
<evidence type="ECO:0000256" key="2">
    <source>
        <dbReference type="ARBA" id="ARBA00022475"/>
    </source>
</evidence>
<name>A0A4Q1HLC4_9BURK</name>
<comment type="caution">
    <text evidence="8">The sequence shown here is derived from an EMBL/GenBank/DDBJ whole genome shotgun (WGS) entry which is preliminary data.</text>
</comment>
<feature type="transmembrane region" description="Helical" evidence="6">
    <location>
        <begin position="242"/>
        <end position="267"/>
    </location>
</feature>
<protein>
    <submittedName>
        <fullName evidence="8">MFS transporter</fullName>
    </submittedName>
</protein>
<feature type="domain" description="Major facilitator superfamily (MFS) profile" evidence="7">
    <location>
        <begin position="30"/>
        <end position="419"/>
    </location>
</feature>
<dbReference type="OrthoDB" id="7002695at2"/>
<proteinExistence type="predicted"/>
<dbReference type="SUPFAM" id="SSF103473">
    <property type="entry name" value="MFS general substrate transporter"/>
    <property type="match status" value="1"/>
</dbReference>
<dbReference type="InterPro" id="IPR036259">
    <property type="entry name" value="MFS_trans_sf"/>
</dbReference>
<feature type="transmembrane region" description="Helical" evidence="6">
    <location>
        <begin position="326"/>
        <end position="350"/>
    </location>
</feature>
<feature type="transmembrane region" description="Helical" evidence="6">
    <location>
        <begin position="182"/>
        <end position="202"/>
    </location>
</feature>
<gene>
    <name evidence="8" type="ORF">C7R54_08650</name>
</gene>
<dbReference type="PROSITE" id="PS50850">
    <property type="entry name" value="MFS"/>
    <property type="match status" value="1"/>
</dbReference>
<dbReference type="RefSeq" id="WP_129149791.1">
    <property type="nucleotide sequence ID" value="NZ_JBHSDO010000013.1"/>
</dbReference>